<accession>A7E8A7</accession>
<dbReference type="HOGENOM" id="CLU_2924067_0_0_1"/>
<name>A7E8A7_SCLS1</name>
<dbReference type="GeneID" id="5493254"/>
<sequence length="61" mass="6776">MFSDQGGGEMVEGWMMRRGGNGSEVIFWASGGWENVEEVVSKEGGYEDPVFVVRGRKTRGF</sequence>
<dbReference type="KEGG" id="ssl:SS1G_01535"/>
<reference evidence="2" key="1">
    <citation type="journal article" date="2011" name="PLoS Genet.">
        <title>Genomic analysis of the necrotrophic fungal pathogens Sclerotinia sclerotiorum and Botrytis cinerea.</title>
        <authorList>
            <person name="Amselem J."/>
            <person name="Cuomo C.A."/>
            <person name="van Kan J.A."/>
            <person name="Viaud M."/>
            <person name="Benito E.P."/>
            <person name="Couloux A."/>
            <person name="Coutinho P.M."/>
            <person name="de Vries R.P."/>
            <person name="Dyer P.S."/>
            <person name="Fillinger S."/>
            <person name="Fournier E."/>
            <person name="Gout L."/>
            <person name="Hahn M."/>
            <person name="Kohn L."/>
            <person name="Lapalu N."/>
            <person name="Plummer K.M."/>
            <person name="Pradier J.M."/>
            <person name="Quevillon E."/>
            <person name="Sharon A."/>
            <person name="Simon A."/>
            <person name="ten Have A."/>
            <person name="Tudzynski B."/>
            <person name="Tudzynski P."/>
            <person name="Wincker P."/>
            <person name="Andrew M."/>
            <person name="Anthouard V."/>
            <person name="Beever R.E."/>
            <person name="Beffa R."/>
            <person name="Benoit I."/>
            <person name="Bouzid O."/>
            <person name="Brault B."/>
            <person name="Chen Z."/>
            <person name="Choquer M."/>
            <person name="Collemare J."/>
            <person name="Cotton P."/>
            <person name="Danchin E.G."/>
            <person name="Da Silva C."/>
            <person name="Gautier A."/>
            <person name="Giraud C."/>
            <person name="Giraud T."/>
            <person name="Gonzalez C."/>
            <person name="Grossetete S."/>
            <person name="Guldener U."/>
            <person name="Henrissat B."/>
            <person name="Howlett B.J."/>
            <person name="Kodira C."/>
            <person name="Kretschmer M."/>
            <person name="Lappartient A."/>
            <person name="Leroch M."/>
            <person name="Levis C."/>
            <person name="Mauceli E."/>
            <person name="Neuveglise C."/>
            <person name="Oeser B."/>
            <person name="Pearson M."/>
            <person name="Poulain J."/>
            <person name="Poussereau N."/>
            <person name="Quesneville H."/>
            <person name="Rascle C."/>
            <person name="Schumacher J."/>
            <person name="Segurens B."/>
            <person name="Sexton A."/>
            <person name="Silva E."/>
            <person name="Sirven C."/>
            <person name="Soanes D.M."/>
            <person name="Talbot N.J."/>
            <person name="Templeton M."/>
            <person name="Yandava C."/>
            <person name="Yarden O."/>
            <person name="Zeng Q."/>
            <person name="Rollins J.A."/>
            <person name="Lebrun M.H."/>
            <person name="Dickman M."/>
        </authorList>
    </citation>
    <scope>NUCLEOTIDE SEQUENCE [LARGE SCALE GENOMIC DNA]</scope>
    <source>
        <strain evidence="2">ATCC 18683 / 1980 / Ss-1</strain>
    </source>
</reference>
<dbReference type="RefSeq" id="XP_001597341.1">
    <property type="nucleotide sequence ID" value="XM_001597291.1"/>
</dbReference>
<keyword evidence="2" id="KW-1185">Reference proteome</keyword>
<dbReference type="EMBL" id="CH476622">
    <property type="protein sequence ID" value="EDN96609.1"/>
    <property type="molecule type" value="Genomic_DNA"/>
</dbReference>
<dbReference type="Proteomes" id="UP000001312">
    <property type="component" value="Unassembled WGS sequence"/>
</dbReference>
<dbReference type="InParanoid" id="A7E8A7"/>
<organism evidence="1 2">
    <name type="scientific">Sclerotinia sclerotiorum (strain ATCC 18683 / 1980 / Ss-1)</name>
    <name type="common">White mold</name>
    <name type="synonym">Whetzelinia sclerotiorum</name>
    <dbReference type="NCBI Taxonomy" id="665079"/>
    <lineage>
        <taxon>Eukaryota</taxon>
        <taxon>Fungi</taxon>
        <taxon>Dikarya</taxon>
        <taxon>Ascomycota</taxon>
        <taxon>Pezizomycotina</taxon>
        <taxon>Leotiomycetes</taxon>
        <taxon>Helotiales</taxon>
        <taxon>Sclerotiniaceae</taxon>
        <taxon>Sclerotinia</taxon>
    </lineage>
</organism>
<dbReference type="AlphaFoldDB" id="A7E8A7"/>
<gene>
    <name evidence="1" type="ORF">SS1G_01535</name>
</gene>
<proteinExistence type="predicted"/>
<evidence type="ECO:0000313" key="1">
    <source>
        <dbReference type="EMBL" id="EDN96609.1"/>
    </source>
</evidence>
<evidence type="ECO:0000313" key="2">
    <source>
        <dbReference type="Proteomes" id="UP000001312"/>
    </source>
</evidence>
<protein>
    <submittedName>
        <fullName evidence="1">Uncharacterized protein</fullName>
    </submittedName>
</protein>